<dbReference type="GO" id="GO:0016787">
    <property type="term" value="F:hydrolase activity"/>
    <property type="evidence" value="ECO:0007669"/>
    <property type="project" value="InterPro"/>
</dbReference>
<dbReference type="EMBL" id="HG793139">
    <property type="protein sequence ID" value="CRL21948.1"/>
    <property type="molecule type" value="Genomic_DNA"/>
</dbReference>
<dbReference type="Pfam" id="PF21953">
    <property type="entry name" value="NadN_nucleosid_C"/>
    <property type="match status" value="1"/>
</dbReference>
<dbReference type="InterPro" id="IPR053828">
    <property type="entry name" value="Nucleosidase_C"/>
</dbReference>
<dbReference type="InterPro" id="IPR036907">
    <property type="entry name" value="5'-Nucleotdase_C_sf"/>
</dbReference>
<gene>
    <name evidence="2" type="ORF">PCAMFM013_S006g000488</name>
</gene>
<dbReference type="SUPFAM" id="SSF55816">
    <property type="entry name" value="5'-nucleotidase (syn. UDP-sugar hydrolase), C-terminal domain"/>
    <property type="match status" value="1"/>
</dbReference>
<dbReference type="STRING" id="1429867.A0A0G4P6J1"/>
<dbReference type="Proteomes" id="UP000053732">
    <property type="component" value="Unassembled WGS sequence"/>
</dbReference>
<proteinExistence type="predicted"/>
<dbReference type="Gene3D" id="3.90.780.10">
    <property type="entry name" value="5'-Nucleotidase, C-terminal domain"/>
    <property type="match status" value="1"/>
</dbReference>
<reference evidence="2 3" key="1">
    <citation type="journal article" date="2014" name="Nat. Commun.">
        <title>Multiple recent horizontal transfers of a large genomic region in cheese making fungi.</title>
        <authorList>
            <person name="Cheeseman K."/>
            <person name="Ropars J."/>
            <person name="Renault P."/>
            <person name="Dupont J."/>
            <person name="Gouzy J."/>
            <person name="Branca A."/>
            <person name="Abraham A.L."/>
            <person name="Ceppi M."/>
            <person name="Conseiller E."/>
            <person name="Debuchy R."/>
            <person name="Malagnac F."/>
            <person name="Goarin A."/>
            <person name="Silar P."/>
            <person name="Lacoste S."/>
            <person name="Sallet E."/>
            <person name="Bensimon A."/>
            <person name="Giraud T."/>
            <person name="Brygoo Y."/>
        </authorList>
    </citation>
    <scope>NUCLEOTIDE SEQUENCE [LARGE SCALE GENOMIC DNA]</scope>
    <source>
        <strain evidence="3">FM 013</strain>
    </source>
</reference>
<name>A0A0G4P6J1_PENC3</name>
<dbReference type="Gene3D" id="3.60.21.10">
    <property type="match status" value="1"/>
</dbReference>
<evidence type="ECO:0000259" key="1">
    <source>
        <dbReference type="Pfam" id="PF21953"/>
    </source>
</evidence>
<sequence>MVNKGTMVELADECCSKTKDFDMRLIRRYLDWNRLTFAYHATGYQNILNTPGGLNVTKGITGSRNSLNLTFVYGCAPQTYCISCKPFGDEGNIYTLVQTAAAATVVDPDRSANSRTIIANQGAIRFLADVPYSLASKVLDYINEPKTNTKRSMTVDTIASQMLGYGECHNPSPHNGTELLKSKSPFHRVPDVDMPTPGYTTCDDLGDDGDDTPHSAIPEYTQPAYVQVTAAFPQDGEPDKVDLIFSDFLGSRIVTALNSANPPRIIRQMTLVFIFQRTSRQIPSFPPMA</sequence>
<dbReference type="GO" id="GO:0009166">
    <property type="term" value="P:nucleotide catabolic process"/>
    <property type="evidence" value="ECO:0007669"/>
    <property type="project" value="InterPro"/>
</dbReference>
<dbReference type="AlphaFoldDB" id="A0A0G4P6J1"/>
<dbReference type="InterPro" id="IPR029052">
    <property type="entry name" value="Metallo-depent_PP-like"/>
</dbReference>
<evidence type="ECO:0000313" key="2">
    <source>
        <dbReference type="EMBL" id="CRL21948.1"/>
    </source>
</evidence>
<organism evidence="2 3">
    <name type="scientific">Penicillium camemberti (strain FM 013)</name>
    <dbReference type="NCBI Taxonomy" id="1429867"/>
    <lineage>
        <taxon>Eukaryota</taxon>
        <taxon>Fungi</taxon>
        <taxon>Dikarya</taxon>
        <taxon>Ascomycota</taxon>
        <taxon>Pezizomycotina</taxon>
        <taxon>Eurotiomycetes</taxon>
        <taxon>Eurotiomycetidae</taxon>
        <taxon>Eurotiales</taxon>
        <taxon>Aspergillaceae</taxon>
        <taxon>Penicillium</taxon>
    </lineage>
</organism>
<keyword evidence="3" id="KW-1185">Reference proteome</keyword>
<feature type="domain" description="Putative 5'-nucleotidase C-terminal" evidence="1">
    <location>
        <begin position="126"/>
        <end position="253"/>
    </location>
</feature>
<evidence type="ECO:0000313" key="3">
    <source>
        <dbReference type="Proteomes" id="UP000053732"/>
    </source>
</evidence>
<protein>
    <submittedName>
        <fullName evidence="2">Str. FM013</fullName>
    </submittedName>
</protein>
<accession>A0A0G4P6J1</accession>